<accession>A0A1H4ZBR1</accession>
<dbReference type="STRING" id="402596.SAMN04489844_4057"/>
<proteinExistence type="predicted"/>
<gene>
    <name evidence="2" type="ORF">SAMN04489844_4057</name>
</gene>
<feature type="region of interest" description="Disordered" evidence="1">
    <location>
        <begin position="1"/>
        <end position="21"/>
    </location>
</feature>
<dbReference type="AlphaFoldDB" id="A0A1H4ZBR1"/>
<dbReference type="OrthoDB" id="3790446at2"/>
<evidence type="ECO:0000313" key="3">
    <source>
        <dbReference type="Proteomes" id="UP000198742"/>
    </source>
</evidence>
<dbReference type="Proteomes" id="UP000198742">
    <property type="component" value="Unassembled WGS sequence"/>
</dbReference>
<protein>
    <submittedName>
        <fullName evidence="2">Uncharacterized protein</fullName>
    </submittedName>
</protein>
<dbReference type="EMBL" id="FNRT01000002">
    <property type="protein sequence ID" value="SED26841.1"/>
    <property type="molecule type" value="Genomic_DNA"/>
</dbReference>
<sequence>MMVRDGAVGAGSGSRVPSSVMSVSRADRRAAARGRAALEYGAHAEAALDVVELLELAWHDAYGEVLPPAQLVDDLWCVAGGDLARLVSSARLAVTDWRDLRVAADGLRAER</sequence>
<reference evidence="3" key="1">
    <citation type="submission" date="2016-10" db="EMBL/GenBank/DDBJ databases">
        <authorList>
            <person name="Varghese N."/>
            <person name="Submissions S."/>
        </authorList>
    </citation>
    <scope>NUCLEOTIDE SEQUENCE [LARGE SCALE GENOMIC DNA]</scope>
    <source>
        <strain evidence="3">DSM 22017</strain>
    </source>
</reference>
<organism evidence="2 3">
    <name type="scientific">Nocardioides exalbidus</name>
    <dbReference type="NCBI Taxonomy" id="402596"/>
    <lineage>
        <taxon>Bacteria</taxon>
        <taxon>Bacillati</taxon>
        <taxon>Actinomycetota</taxon>
        <taxon>Actinomycetes</taxon>
        <taxon>Propionibacteriales</taxon>
        <taxon>Nocardioidaceae</taxon>
        <taxon>Nocardioides</taxon>
    </lineage>
</organism>
<keyword evidence="3" id="KW-1185">Reference proteome</keyword>
<name>A0A1H4ZBR1_9ACTN</name>
<evidence type="ECO:0000313" key="2">
    <source>
        <dbReference type="EMBL" id="SED26841.1"/>
    </source>
</evidence>
<dbReference type="RefSeq" id="WP_090971509.1">
    <property type="nucleotide sequence ID" value="NZ_FNRT01000002.1"/>
</dbReference>
<evidence type="ECO:0000256" key="1">
    <source>
        <dbReference type="SAM" id="MobiDB-lite"/>
    </source>
</evidence>